<evidence type="ECO:0000313" key="2">
    <source>
        <dbReference type="EMBL" id="VUC23215.1"/>
    </source>
</evidence>
<dbReference type="EMBL" id="CABFNS010000700">
    <property type="protein sequence ID" value="VUC23215.1"/>
    <property type="molecule type" value="Genomic_DNA"/>
</dbReference>
<evidence type="ECO:0000256" key="1">
    <source>
        <dbReference type="SAM" id="MobiDB-lite"/>
    </source>
</evidence>
<evidence type="ECO:0000313" key="3">
    <source>
        <dbReference type="Proteomes" id="UP000766486"/>
    </source>
</evidence>
<name>A0ABY6TZ52_BIOOC</name>
<feature type="region of interest" description="Disordered" evidence="1">
    <location>
        <begin position="1"/>
        <end position="152"/>
    </location>
</feature>
<dbReference type="Proteomes" id="UP000766486">
    <property type="component" value="Unassembled WGS sequence"/>
</dbReference>
<feature type="compositionally biased region" description="Low complexity" evidence="1">
    <location>
        <begin position="50"/>
        <end position="61"/>
    </location>
</feature>
<keyword evidence="3" id="KW-1185">Reference proteome</keyword>
<proteinExistence type="predicted"/>
<sequence>MFLHAGAGLHGHEFSGQQTSQPQPRRFPLLRSALRPLTVEFPEPKPLEVSSSSSSSSSGRRSLSEDSPQTLVSARRRQLSEVTTPRRELSVRFQDPPVDSAPSPAPTLTSDDESVAGSDHSITSSRRRRQKRLPGDSSRFALAHPAPHPRSRRGTLVQIRPRVLLQLQRLNEQRPVPAFEVVPSSIVSGSIIIPRLAKRFPRIFRAKAELGPDDVLFLRSEDYNSPSVNLDPDEDHQLENRDIIAVVSPLPERGDDGAEIVLEDGTAWTTSLLSNGSYEFRSVDNQGRMTAARWVKREARPKMKPSDYMDASPSPSPAPPEYKWTFSVIDPSTRRHPILGVLTKNELEIYHTYCTLSSASGRSPPTKSFDVARKERILRSMTPPADERVTVPVPGEHKRLMMVTASWISLRQEGWPESTHSRIRRAMPRCRSSSISSNNTEHRRSNTLPDISTAGLVSRPPVVQRIFTDSVAAGQAPEKPGLQRRLSAGAAFMRKRRLSLDLSEKPNFEMDAASTFTASTYAASTYTAPVPPTYPTTPKVATYEPYSTPLVPTEDKSNTCRLVVRRITQRIRRMSISNRFGSK</sequence>
<organism evidence="2 3">
    <name type="scientific">Bionectria ochroleuca</name>
    <name type="common">Gliocladium roseum</name>
    <dbReference type="NCBI Taxonomy" id="29856"/>
    <lineage>
        <taxon>Eukaryota</taxon>
        <taxon>Fungi</taxon>
        <taxon>Dikarya</taxon>
        <taxon>Ascomycota</taxon>
        <taxon>Pezizomycotina</taxon>
        <taxon>Sordariomycetes</taxon>
        <taxon>Hypocreomycetidae</taxon>
        <taxon>Hypocreales</taxon>
        <taxon>Bionectriaceae</taxon>
        <taxon>Clonostachys</taxon>
    </lineage>
</organism>
<protein>
    <submittedName>
        <fullName evidence="2">Uncharacterized protein</fullName>
    </submittedName>
</protein>
<feature type="region of interest" description="Disordered" evidence="1">
    <location>
        <begin position="419"/>
        <end position="453"/>
    </location>
</feature>
<comment type="caution">
    <text evidence="2">The sequence shown here is derived from an EMBL/GenBank/DDBJ whole genome shotgun (WGS) entry which is preliminary data.</text>
</comment>
<gene>
    <name evidence="2" type="ORF">CLO192961_LOCUS107423</name>
</gene>
<reference evidence="2 3" key="1">
    <citation type="submission" date="2019-06" db="EMBL/GenBank/DDBJ databases">
        <authorList>
            <person name="Broberg M."/>
        </authorList>
    </citation>
    <scope>NUCLEOTIDE SEQUENCE [LARGE SCALE GENOMIC DNA]</scope>
</reference>
<accession>A0ABY6TZ52</accession>